<dbReference type="Pfam" id="PF00271">
    <property type="entry name" value="Helicase_C"/>
    <property type="match status" value="1"/>
</dbReference>
<reference evidence="3" key="1">
    <citation type="journal article" date="2020" name="Nature">
        <title>Giant virus diversity and host interactions through global metagenomics.</title>
        <authorList>
            <person name="Schulz F."/>
            <person name="Roux S."/>
            <person name="Paez-Espino D."/>
            <person name="Jungbluth S."/>
            <person name="Walsh D.A."/>
            <person name="Denef V.J."/>
            <person name="McMahon K.D."/>
            <person name="Konstantinidis K.T."/>
            <person name="Eloe-Fadrosh E.A."/>
            <person name="Kyrpides N.C."/>
            <person name="Woyke T."/>
        </authorList>
    </citation>
    <scope>NUCLEOTIDE SEQUENCE</scope>
    <source>
        <strain evidence="3">GVMAG-M-3300023174-116</strain>
    </source>
</reference>
<dbReference type="GO" id="GO:0005524">
    <property type="term" value="F:ATP binding"/>
    <property type="evidence" value="ECO:0007669"/>
    <property type="project" value="InterPro"/>
</dbReference>
<accession>A0A6C0D6D4</accession>
<dbReference type="InterPro" id="IPR006935">
    <property type="entry name" value="Helicase/UvrB_N"/>
</dbReference>
<evidence type="ECO:0000259" key="1">
    <source>
        <dbReference type="PROSITE" id="PS51192"/>
    </source>
</evidence>
<dbReference type="GO" id="GO:0005829">
    <property type="term" value="C:cytosol"/>
    <property type="evidence" value="ECO:0007669"/>
    <property type="project" value="TreeGrafter"/>
</dbReference>
<feature type="domain" description="Helicase ATP-binding" evidence="1">
    <location>
        <begin position="174"/>
        <end position="341"/>
    </location>
</feature>
<sequence>MAKVGYIYVRTHESYDLYGVCKLGKTQNITNRETTYITGEFVKGDFSYVFEVPLAKMSFAEAKLGKDFKSFHERRGFGGKEFYKKEIIPLIKEQLIKHGIEARELTCDEIKSIVRKEYIAKISKYINKKSIPRLIKKLNNRRAKAIKPKYPVSGVVNCSYTKRDYQITIIDKSVVHFQEHNKGILVLMCGLGKTLISLWITQELKANTILIGVPNILLLDQWKKVIKELFPAIPLLSVYENRSIETINSFLVSNQQQCIVLTTYASVHKVYTATSSSGFIFDMKILDEVHHLTIHNIIEEEHKTYVKILQIKSHKQLALTATLKILESNEHLRDDEIIISNTNVEHFGEVIIKICLLWAIERKILCEYVIQTLYANEDDIHALVLKFDIKIDNEDDKRLWLSAYSALKSIVDGYSHHLLIYTNSKANSEQIVVHIKRLLASIFSIPELYYTDYNGSMNKEKKDKIITDFEKAEFGIITCVYCLGEGWDFPLLDGVVFAENMTSNIRIVQSALRASRKNTKQPEKITKIILPILNNENWIDNSNNSDWKKVREVIHQMGLEDVTISHKIKVFKINFSHGKQHIKHRPLRHFKDYESIGSYNEELTQNLLLKTVKRSSLGTSYEKAKKIIVEKNIKTKEEYLLLTESDNRLTQDPEDTYRGKFTNWIDYLSIDRVYYDLESCKSKVHEYLGLYPEIKTHYFKNLDLAIVCSELCRKDPLFPPYGFWVDYYNLRDLRELIEIKYKKKSPSIIL</sequence>
<proteinExistence type="predicted"/>
<dbReference type="InterPro" id="IPR001650">
    <property type="entry name" value="Helicase_C-like"/>
</dbReference>
<dbReference type="Pfam" id="PF04851">
    <property type="entry name" value="ResIII"/>
    <property type="match status" value="1"/>
</dbReference>
<dbReference type="SMART" id="SM00487">
    <property type="entry name" value="DEXDc"/>
    <property type="match status" value="1"/>
</dbReference>
<dbReference type="PANTHER" id="PTHR47396">
    <property type="entry name" value="TYPE I RESTRICTION ENZYME ECOKI R PROTEIN"/>
    <property type="match status" value="1"/>
</dbReference>
<dbReference type="InterPro" id="IPR050742">
    <property type="entry name" value="Helicase_Restrict-Modif_Enz"/>
</dbReference>
<dbReference type="PROSITE" id="PS51194">
    <property type="entry name" value="HELICASE_CTER"/>
    <property type="match status" value="1"/>
</dbReference>
<dbReference type="GO" id="GO:0016787">
    <property type="term" value="F:hydrolase activity"/>
    <property type="evidence" value="ECO:0007669"/>
    <property type="project" value="InterPro"/>
</dbReference>
<dbReference type="EMBL" id="MN739534">
    <property type="protein sequence ID" value="QHT11469.1"/>
    <property type="molecule type" value="Genomic_DNA"/>
</dbReference>
<dbReference type="InterPro" id="IPR014001">
    <property type="entry name" value="Helicase_ATP-bd"/>
</dbReference>
<evidence type="ECO:0008006" key="4">
    <source>
        <dbReference type="Google" id="ProtNLM"/>
    </source>
</evidence>
<organism evidence="3">
    <name type="scientific">viral metagenome</name>
    <dbReference type="NCBI Taxonomy" id="1070528"/>
    <lineage>
        <taxon>unclassified sequences</taxon>
        <taxon>metagenomes</taxon>
        <taxon>organismal metagenomes</taxon>
    </lineage>
</organism>
<dbReference type="AlphaFoldDB" id="A0A6C0D6D4"/>
<protein>
    <recommendedName>
        <fullName evidence="4">Helicase ATP-binding domain-containing protein</fullName>
    </recommendedName>
</protein>
<dbReference type="PANTHER" id="PTHR47396:SF1">
    <property type="entry name" value="ATP-DEPENDENT HELICASE IRC3-RELATED"/>
    <property type="match status" value="1"/>
</dbReference>
<dbReference type="Gene3D" id="3.40.50.300">
    <property type="entry name" value="P-loop containing nucleotide triphosphate hydrolases"/>
    <property type="match status" value="2"/>
</dbReference>
<name>A0A6C0D6D4_9ZZZZ</name>
<dbReference type="GO" id="GO:0003677">
    <property type="term" value="F:DNA binding"/>
    <property type="evidence" value="ECO:0007669"/>
    <property type="project" value="InterPro"/>
</dbReference>
<dbReference type="PROSITE" id="PS51192">
    <property type="entry name" value="HELICASE_ATP_BIND_1"/>
    <property type="match status" value="1"/>
</dbReference>
<evidence type="ECO:0000313" key="3">
    <source>
        <dbReference type="EMBL" id="QHT11469.1"/>
    </source>
</evidence>
<dbReference type="CDD" id="cd18785">
    <property type="entry name" value="SF2_C"/>
    <property type="match status" value="1"/>
</dbReference>
<dbReference type="SUPFAM" id="SSF52540">
    <property type="entry name" value="P-loop containing nucleoside triphosphate hydrolases"/>
    <property type="match status" value="1"/>
</dbReference>
<dbReference type="InterPro" id="IPR027417">
    <property type="entry name" value="P-loop_NTPase"/>
</dbReference>
<feature type="domain" description="Helicase C-terminal" evidence="2">
    <location>
        <begin position="409"/>
        <end position="576"/>
    </location>
</feature>
<evidence type="ECO:0000259" key="2">
    <source>
        <dbReference type="PROSITE" id="PS51194"/>
    </source>
</evidence>